<protein>
    <submittedName>
        <fullName evidence="1">Uncharacterized protein</fullName>
    </submittedName>
</protein>
<name>A0A0B6ZJG1_9EUPU</name>
<dbReference type="InterPro" id="IPR036691">
    <property type="entry name" value="Endo/exonu/phosph_ase_sf"/>
</dbReference>
<proteinExistence type="predicted"/>
<dbReference type="EMBL" id="HACG01021030">
    <property type="protein sequence ID" value="CEK67895.1"/>
    <property type="molecule type" value="Transcribed_RNA"/>
</dbReference>
<dbReference type="Gene3D" id="3.60.10.10">
    <property type="entry name" value="Endonuclease/exonuclease/phosphatase"/>
    <property type="match status" value="1"/>
</dbReference>
<reference evidence="1" key="1">
    <citation type="submission" date="2014-12" db="EMBL/GenBank/DDBJ databases">
        <title>Insight into the proteome of Arion vulgaris.</title>
        <authorList>
            <person name="Aradska J."/>
            <person name="Bulat T."/>
            <person name="Smidak R."/>
            <person name="Sarate P."/>
            <person name="Gangsoo J."/>
            <person name="Sialana F."/>
            <person name="Bilban M."/>
            <person name="Lubec G."/>
        </authorList>
    </citation>
    <scope>NUCLEOTIDE SEQUENCE</scope>
    <source>
        <tissue evidence="1">Skin</tissue>
    </source>
</reference>
<organism evidence="1">
    <name type="scientific">Arion vulgaris</name>
    <dbReference type="NCBI Taxonomy" id="1028688"/>
    <lineage>
        <taxon>Eukaryota</taxon>
        <taxon>Metazoa</taxon>
        <taxon>Spiralia</taxon>
        <taxon>Lophotrochozoa</taxon>
        <taxon>Mollusca</taxon>
        <taxon>Gastropoda</taxon>
        <taxon>Heterobranchia</taxon>
        <taxon>Euthyneura</taxon>
        <taxon>Panpulmonata</taxon>
        <taxon>Eupulmonata</taxon>
        <taxon>Stylommatophora</taxon>
        <taxon>Helicina</taxon>
        <taxon>Arionoidea</taxon>
        <taxon>Arionidae</taxon>
        <taxon>Arion</taxon>
    </lineage>
</organism>
<gene>
    <name evidence="1" type="primary">ORF64337</name>
</gene>
<evidence type="ECO:0000313" key="1">
    <source>
        <dbReference type="EMBL" id="CEK67895.1"/>
    </source>
</evidence>
<accession>A0A0B6ZJG1</accession>
<sequence>KDYSNMMKVTSFFGADFNAGGKQWGNNITNRHGKNMKDALATADLVCLNTGQAARLIHLALVSSTLAPYYR</sequence>
<dbReference type="AlphaFoldDB" id="A0A0B6ZJG1"/>
<feature type="non-terminal residue" evidence="1">
    <location>
        <position position="1"/>
    </location>
</feature>